<comment type="similarity">
    <text evidence="1">Belongs to the transposase 8 family.</text>
</comment>
<dbReference type="Gene3D" id="3.30.420.10">
    <property type="entry name" value="Ribonuclease H-like superfamily/Ribonuclease H"/>
    <property type="match status" value="1"/>
</dbReference>
<dbReference type="InterPro" id="IPR048020">
    <property type="entry name" value="Transpos_IS3"/>
</dbReference>
<gene>
    <name evidence="3" type="ORF">C5O18_07500</name>
</gene>
<dbReference type="InterPro" id="IPR001584">
    <property type="entry name" value="Integrase_cat-core"/>
</dbReference>
<accession>A0A2P6ARL9</accession>
<dbReference type="OrthoDB" id="9774685at2"/>
<dbReference type="PANTHER" id="PTHR47515:SF1">
    <property type="entry name" value="BLR2054 PROTEIN"/>
    <property type="match status" value="1"/>
</dbReference>
<dbReference type="EMBL" id="PTQZ01000185">
    <property type="protein sequence ID" value="PQA37361.1"/>
    <property type="molecule type" value="Genomic_DNA"/>
</dbReference>
<dbReference type="GO" id="GO:0003677">
    <property type="term" value="F:DNA binding"/>
    <property type="evidence" value="ECO:0007669"/>
    <property type="project" value="InterPro"/>
</dbReference>
<dbReference type="InterPro" id="IPR025948">
    <property type="entry name" value="HTH-like_dom"/>
</dbReference>
<dbReference type="RefSeq" id="WP_105192843.1">
    <property type="nucleotide sequence ID" value="NZ_PTQZ01000185.1"/>
</dbReference>
<dbReference type="Pfam" id="PF01527">
    <property type="entry name" value="HTH_Tnp_1"/>
    <property type="match status" value="1"/>
</dbReference>
<proteinExistence type="inferred from homology"/>
<dbReference type="SUPFAM" id="SSF53098">
    <property type="entry name" value="Ribonuclease H-like"/>
    <property type="match status" value="1"/>
</dbReference>
<name>A0A2P6ARL9_9GAMM</name>
<organism evidence="3 4">
    <name type="scientific">Amnimonas aquatica</name>
    <dbReference type="NCBI Taxonomy" id="2094561"/>
    <lineage>
        <taxon>Bacteria</taxon>
        <taxon>Pseudomonadati</taxon>
        <taxon>Pseudomonadota</taxon>
        <taxon>Gammaproteobacteria</taxon>
        <taxon>Moraxellales</taxon>
        <taxon>Moraxellaceae</taxon>
        <taxon>Amnimonas</taxon>
    </lineage>
</organism>
<evidence type="ECO:0000313" key="4">
    <source>
        <dbReference type="Proteomes" id="UP000243900"/>
    </source>
</evidence>
<dbReference type="PROSITE" id="PS50994">
    <property type="entry name" value="INTEGRASE"/>
    <property type="match status" value="1"/>
</dbReference>
<dbReference type="InterPro" id="IPR036397">
    <property type="entry name" value="RNaseH_sf"/>
</dbReference>
<keyword evidence="4" id="KW-1185">Reference proteome</keyword>
<protein>
    <submittedName>
        <fullName evidence="3">IS3 family transposase</fullName>
    </submittedName>
</protein>
<dbReference type="InterPro" id="IPR002514">
    <property type="entry name" value="Transposase_8"/>
</dbReference>
<dbReference type="Pfam" id="PF13276">
    <property type="entry name" value="HTH_21"/>
    <property type="match status" value="1"/>
</dbReference>
<dbReference type="GO" id="GO:0006313">
    <property type="term" value="P:DNA transposition"/>
    <property type="evidence" value="ECO:0007669"/>
    <property type="project" value="InterPro"/>
</dbReference>
<dbReference type="SUPFAM" id="SSF46689">
    <property type="entry name" value="Homeodomain-like"/>
    <property type="match status" value="1"/>
</dbReference>
<sequence length="373" mass="43013">MKKRFTEEQIIGFLREAEAGLPIKELCRQHGFSEASYYLWRSKFGGMTVPDAKRLKELEVENNRLKKLLAESMLENEVTREALRKKLVSAPSRRDLVRSMIRHGLSERRALRVIGMSASAYRYRPAPDRNQALRERIVALAQRHRRYGSGMIYLKLRQAGLTVNHKRVERLYAEAKLQVRRRKRKKIPVSDRQPLGRPLTANQVWSMDFVFDRTAEGRVIKNLTVVDDATHEAVAIVPERAIGGQSLTRILDRLVLRRGLPQAIRTDNGKEFCGRAMLTWAHARGVKLFLIEPGKPNQNAYIESFNGRFRDECLNEHWFTSLPHAQVVIEAWRREYNEERPKKSLGGMTPSVYARQLAEKAVKLPLDSKAGCY</sequence>
<dbReference type="AlphaFoldDB" id="A0A2P6ARL9"/>
<dbReference type="Proteomes" id="UP000243900">
    <property type="component" value="Unassembled WGS sequence"/>
</dbReference>
<evidence type="ECO:0000259" key="2">
    <source>
        <dbReference type="PROSITE" id="PS50994"/>
    </source>
</evidence>
<reference evidence="4" key="1">
    <citation type="submission" date="2018-02" db="EMBL/GenBank/DDBJ databases">
        <title>Genome sequencing of Solimonas sp. HR-BB.</title>
        <authorList>
            <person name="Lee Y."/>
            <person name="Jeon C.O."/>
        </authorList>
    </citation>
    <scope>NUCLEOTIDE SEQUENCE [LARGE SCALE GENOMIC DNA]</scope>
    <source>
        <strain evidence="4">HR-E</strain>
    </source>
</reference>
<dbReference type="GO" id="GO:0015074">
    <property type="term" value="P:DNA integration"/>
    <property type="evidence" value="ECO:0007669"/>
    <property type="project" value="InterPro"/>
</dbReference>
<feature type="domain" description="Integrase catalytic" evidence="2">
    <location>
        <begin position="194"/>
        <end position="358"/>
    </location>
</feature>
<dbReference type="NCBIfam" id="NF033516">
    <property type="entry name" value="transpos_IS3"/>
    <property type="match status" value="1"/>
</dbReference>
<dbReference type="PANTHER" id="PTHR47515">
    <property type="entry name" value="LOW CALCIUM RESPONSE LOCUS PROTEIN T"/>
    <property type="match status" value="1"/>
</dbReference>
<comment type="caution">
    <text evidence="3">The sequence shown here is derived from an EMBL/GenBank/DDBJ whole genome shotgun (WGS) entry which is preliminary data.</text>
</comment>
<dbReference type="GO" id="GO:0004803">
    <property type="term" value="F:transposase activity"/>
    <property type="evidence" value="ECO:0007669"/>
    <property type="project" value="InterPro"/>
</dbReference>
<evidence type="ECO:0000256" key="1">
    <source>
        <dbReference type="ARBA" id="ARBA00009964"/>
    </source>
</evidence>
<evidence type="ECO:0000313" key="3">
    <source>
        <dbReference type="EMBL" id="PQA37361.1"/>
    </source>
</evidence>
<dbReference type="Pfam" id="PF13683">
    <property type="entry name" value="rve_3"/>
    <property type="match status" value="1"/>
</dbReference>
<dbReference type="InterPro" id="IPR012337">
    <property type="entry name" value="RNaseH-like_sf"/>
</dbReference>
<dbReference type="InterPro" id="IPR009057">
    <property type="entry name" value="Homeodomain-like_sf"/>
</dbReference>